<protein>
    <recommendedName>
        <fullName evidence="3">FbpB family small basic protein</fullName>
    </recommendedName>
</protein>
<gene>
    <name evidence="1" type="ORF">O970_08865</name>
</gene>
<evidence type="ECO:0000313" key="2">
    <source>
        <dbReference type="Proteomes" id="UP000506160"/>
    </source>
</evidence>
<accession>A0AB94IAK3</accession>
<dbReference type="RefSeq" id="WP_133459347.1">
    <property type="nucleotide sequence ID" value="NZ_AWGA01000088.1"/>
</dbReference>
<comment type="caution">
    <text evidence="1">The sequence shown here is derived from an EMBL/GenBank/DDBJ whole genome shotgun (WGS) entry which is preliminary data.</text>
</comment>
<organism evidence="1 2">
    <name type="scientific">Candidatus Schmidhempelia bombi str. Bimp</name>
    <dbReference type="NCBI Taxonomy" id="1387197"/>
    <lineage>
        <taxon>Bacteria</taxon>
        <taxon>Pseudomonadati</taxon>
        <taxon>Pseudomonadota</taxon>
        <taxon>Gammaproteobacteria</taxon>
        <taxon>Orbales</taxon>
        <taxon>Orbaceae</taxon>
        <taxon>Candidatus Schmidhempelia</taxon>
    </lineage>
</organism>
<reference evidence="1 2" key="1">
    <citation type="journal article" date="2014" name="Appl. Environ. Microbiol.">
        <title>Genomic features of a bumble bee symbiont reflect its host environment.</title>
        <authorList>
            <person name="Martinson V.G."/>
            <person name="Magoc T."/>
            <person name="Koch H."/>
            <person name="Salzberg S.L."/>
            <person name="Moran N.A."/>
        </authorList>
    </citation>
    <scope>NUCLEOTIDE SEQUENCE [LARGE SCALE GENOMIC DNA]</scope>
    <source>
        <strain evidence="1 2">Bimp</strain>
    </source>
</reference>
<dbReference type="Proteomes" id="UP000506160">
    <property type="component" value="Unassembled WGS sequence"/>
</dbReference>
<keyword evidence="2" id="KW-1185">Reference proteome</keyword>
<dbReference type="EMBL" id="AWGA01000088">
    <property type="protein sequence ID" value="TEA26412.1"/>
    <property type="molecule type" value="Genomic_DNA"/>
</dbReference>
<evidence type="ECO:0008006" key="3">
    <source>
        <dbReference type="Google" id="ProtNLM"/>
    </source>
</evidence>
<sequence length="65" mass="7911">MKKDIYLIPNTVIDRRIKLKKERLALLSILNEYRHSVDREEDIIHTRLVDSIKEKYLVKKTQMMK</sequence>
<evidence type="ECO:0000313" key="1">
    <source>
        <dbReference type="EMBL" id="TEA26412.1"/>
    </source>
</evidence>
<dbReference type="AlphaFoldDB" id="A0AB94IAK3"/>
<proteinExistence type="predicted"/>
<name>A0AB94IAK3_9GAMM</name>